<evidence type="ECO:0000256" key="3">
    <source>
        <dbReference type="SAM" id="SignalP"/>
    </source>
</evidence>
<gene>
    <name evidence="5" type="ORF">RJ639_044115</name>
</gene>
<evidence type="ECO:0000256" key="1">
    <source>
        <dbReference type="ARBA" id="ARBA00004167"/>
    </source>
</evidence>
<keyword evidence="6" id="KW-1185">Reference proteome</keyword>
<dbReference type="InterPro" id="IPR025287">
    <property type="entry name" value="WAK_GUB"/>
</dbReference>
<dbReference type="PANTHER" id="PTHR33355">
    <property type="entry name" value="WALL-ASSOCIATED RECEPTOR KINASE CARBOXY-TERMINAL PROTEIN-RELATED"/>
    <property type="match status" value="1"/>
</dbReference>
<dbReference type="Proteomes" id="UP001188597">
    <property type="component" value="Unassembled WGS sequence"/>
</dbReference>
<evidence type="ECO:0000313" key="5">
    <source>
        <dbReference type="EMBL" id="KAK3024805.1"/>
    </source>
</evidence>
<sequence>MLTLLPLPALTFSLCHTSCNNIPINYPFGVDDGCGAPQYCKMLNCSTNLPFITPSGTYKVQGIDYNKKTPTIYDPSMSTYSILQPHHDFVMSEIKSVIIPPAPDTVFTLLNCSRDSSVLNHYRSLCFNFSGHSCDELYGSCTSFRLFHLLSNNTPPCCFTGYDTVKYMSMNTLDCTHYTTVYNTDGLHGIAPLDWIYGIKLSYSVPDTGCDRCGRSGGTCGFDVETEGMFLALHSESDRSDLALLECGVALSRQELSLGAIPAFNSVSLSASLCCRCFLTIYLHMFGNENNLLIVALAGDEFVPGSTLDISGTVLLVFLPQLWWMLLWFSWWEGSAMIKSATKIAARIVSLAIMILRCEHERGLRPGFFHSQEWCQSDQDQLMPLKENHLLIVLLHYYAHTAMTGASRLLFSVQSDLHILPSLDVDLD</sequence>
<proteinExistence type="predicted"/>
<comment type="caution">
    <text evidence="5">The sequence shown here is derived from an EMBL/GenBank/DDBJ whole genome shotgun (WGS) entry which is preliminary data.</text>
</comment>
<comment type="subcellular location">
    <subcellularLocation>
        <location evidence="1">Membrane</location>
        <topology evidence="1">Single-pass membrane protein</topology>
    </subcellularLocation>
</comment>
<evidence type="ECO:0000313" key="6">
    <source>
        <dbReference type="Proteomes" id="UP001188597"/>
    </source>
</evidence>
<dbReference type="Pfam" id="PF13947">
    <property type="entry name" value="GUB_WAK_bind"/>
    <property type="match status" value="1"/>
</dbReference>
<keyword evidence="2 3" id="KW-0732">Signal</keyword>
<protein>
    <recommendedName>
        <fullName evidence="4">Wall-associated receptor kinase galacturonan-binding domain-containing protein</fullName>
    </recommendedName>
</protein>
<evidence type="ECO:0000259" key="4">
    <source>
        <dbReference type="Pfam" id="PF13947"/>
    </source>
</evidence>
<dbReference type="PANTHER" id="PTHR33355:SF12">
    <property type="entry name" value="WALL-ASSOCIATED RECEPTOR KINASE CARBOXY-TERMINAL PROTEIN"/>
    <property type="match status" value="1"/>
</dbReference>
<name>A0AA88WFW8_9ASTE</name>
<feature type="chain" id="PRO_5041702363" description="Wall-associated receptor kinase galacturonan-binding domain-containing protein" evidence="3">
    <location>
        <begin position="18"/>
        <end position="428"/>
    </location>
</feature>
<reference evidence="5" key="1">
    <citation type="submission" date="2022-12" db="EMBL/GenBank/DDBJ databases">
        <title>Draft genome assemblies for two species of Escallonia (Escalloniales).</title>
        <authorList>
            <person name="Chanderbali A."/>
            <person name="Dervinis C."/>
            <person name="Anghel I."/>
            <person name="Soltis D."/>
            <person name="Soltis P."/>
            <person name="Zapata F."/>
        </authorList>
    </citation>
    <scope>NUCLEOTIDE SEQUENCE</scope>
    <source>
        <strain evidence="5">UCBG64.0493</strain>
        <tissue evidence="5">Leaf</tissue>
    </source>
</reference>
<dbReference type="GO" id="GO:0016020">
    <property type="term" value="C:membrane"/>
    <property type="evidence" value="ECO:0007669"/>
    <property type="project" value="UniProtKB-SubCell"/>
</dbReference>
<dbReference type="AlphaFoldDB" id="A0AA88WFW8"/>
<feature type="domain" description="Wall-associated receptor kinase galacturonan-binding" evidence="4">
    <location>
        <begin position="15"/>
        <end position="74"/>
    </location>
</feature>
<evidence type="ECO:0000256" key="2">
    <source>
        <dbReference type="ARBA" id="ARBA00022729"/>
    </source>
</evidence>
<dbReference type="EMBL" id="JAVXUP010000581">
    <property type="protein sequence ID" value="KAK3024805.1"/>
    <property type="molecule type" value="Genomic_DNA"/>
</dbReference>
<dbReference type="GO" id="GO:0030247">
    <property type="term" value="F:polysaccharide binding"/>
    <property type="evidence" value="ECO:0007669"/>
    <property type="project" value="InterPro"/>
</dbReference>
<accession>A0AA88WFW8</accession>
<feature type="signal peptide" evidence="3">
    <location>
        <begin position="1"/>
        <end position="17"/>
    </location>
</feature>
<organism evidence="5 6">
    <name type="scientific">Escallonia herrerae</name>
    <dbReference type="NCBI Taxonomy" id="1293975"/>
    <lineage>
        <taxon>Eukaryota</taxon>
        <taxon>Viridiplantae</taxon>
        <taxon>Streptophyta</taxon>
        <taxon>Embryophyta</taxon>
        <taxon>Tracheophyta</taxon>
        <taxon>Spermatophyta</taxon>
        <taxon>Magnoliopsida</taxon>
        <taxon>eudicotyledons</taxon>
        <taxon>Gunneridae</taxon>
        <taxon>Pentapetalae</taxon>
        <taxon>asterids</taxon>
        <taxon>campanulids</taxon>
        <taxon>Escalloniales</taxon>
        <taxon>Escalloniaceae</taxon>
        <taxon>Escallonia</taxon>
    </lineage>
</organism>